<dbReference type="InterPro" id="IPR006638">
    <property type="entry name" value="Elp3/MiaA/NifB-like_rSAM"/>
</dbReference>
<evidence type="ECO:0000256" key="3">
    <source>
        <dbReference type="ARBA" id="ARBA00022723"/>
    </source>
</evidence>
<dbReference type="SFLD" id="SFLDS00029">
    <property type="entry name" value="Radical_SAM"/>
    <property type="match status" value="1"/>
</dbReference>
<keyword evidence="3" id="KW-0479">Metal-binding</keyword>
<dbReference type="InterPro" id="IPR010994">
    <property type="entry name" value="RuvA_2-like"/>
</dbReference>
<evidence type="ECO:0000256" key="1">
    <source>
        <dbReference type="ARBA" id="ARBA00001966"/>
    </source>
</evidence>
<protein>
    <submittedName>
        <fullName evidence="7">DNA modification/repair radical SAM protein</fullName>
    </submittedName>
</protein>
<dbReference type="SFLD" id="SFLDG01102">
    <property type="entry name" value="Uncharacterised_Radical_SAM_Su"/>
    <property type="match status" value="1"/>
</dbReference>
<dbReference type="SUPFAM" id="SSF102114">
    <property type="entry name" value="Radical SAM enzymes"/>
    <property type="match status" value="1"/>
</dbReference>
<accession>A0ABX6T5Q4</accession>
<dbReference type="NCBIfam" id="TIGR03916">
    <property type="entry name" value="rSAM_link_UDG"/>
    <property type="match status" value="1"/>
</dbReference>
<gene>
    <name evidence="7" type="ORF">H9L14_11055</name>
</gene>
<keyword evidence="8" id="KW-1185">Reference proteome</keyword>
<dbReference type="Pfam" id="PF04055">
    <property type="entry name" value="Radical_SAM"/>
    <property type="match status" value="1"/>
</dbReference>
<comment type="cofactor">
    <cofactor evidence="1">
        <name>[4Fe-4S] cluster</name>
        <dbReference type="ChEBI" id="CHEBI:49883"/>
    </cofactor>
</comment>
<name>A0ABX6T5Q4_9SPHN</name>
<dbReference type="InterPro" id="IPR013785">
    <property type="entry name" value="Aldolase_TIM"/>
</dbReference>
<evidence type="ECO:0000256" key="4">
    <source>
        <dbReference type="ARBA" id="ARBA00023004"/>
    </source>
</evidence>
<dbReference type="RefSeq" id="WP_187708140.1">
    <property type="nucleotide sequence ID" value="NZ_CP060782.1"/>
</dbReference>
<evidence type="ECO:0000313" key="8">
    <source>
        <dbReference type="Proteomes" id="UP000516105"/>
    </source>
</evidence>
<reference evidence="7 8" key="1">
    <citation type="submission" date="2020-08" db="EMBL/GenBank/DDBJ databases">
        <title>Genome sequence of Sphingomonas sediminicola KACC 15039T.</title>
        <authorList>
            <person name="Hyun D.-W."/>
            <person name="Bae J.-W."/>
        </authorList>
    </citation>
    <scope>NUCLEOTIDE SEQUENCE [LARGE SCALE GENOMIC DNA]</scope>
    <source>
        <strain evidence="7 8">KACC 15039</strain>
    </source>
</reference>
<dbReference type="Proteomes" id="UP000516105">
    <property type="component" value="Chromosome"/>
</dbReference>
<evidence type="ECO:0000313" key="7">
    <source>
        <dbReference type="EMBL" id="QNP45184.1"/>
    </source>
</evidence>
<dbReference type="EMBL" id="CP060782">
    <property type="protein sequence ID" value="QNP45184.1"/>
    <property type="molecule type" value="Genomic_DNA"/>
</dbReference>
<dbReference type="SMART" id="SM00729">
    <property type="entry name" value="Elp3"/>
    <property type="match status" value="1"/>
</dbReference>
<proteinExistence type="predicted"/>
<dbReference type="PANTHER" id="PTHR21180:SF9">
    <property type="entry name" value="TYPE II SECRETION SYSTEM PROTEIN K"/>
    <property type="match status" value="1"/>
</dbReference>
<dbReference type="InterPro" id="IPR007197">
    <property type="entry name" value="rSAM"/>
</dbReference>
<evidence type="ECO:0000256" key="5">
    <source>
        <dbReference type="ARBA" id="ARBA00023014"/>
    </source>
</evidence>
<sequence>MAQLDLQSKLAILADAAKYDASCASSGSSRRDSRGGKGLGSTEGMGICHAYAPDGRCISLLKILLTNSCIFDCAYCINRKSSNVRRARFTIEEVVRLTLEFYKRNYIEGLFLSSGIIRSSNYTMEQLVEVARSLREEHDFRGYIHLKTIPDADPELLSQAGLFADRVSINIELPTESGLQRLAPEKDGGRIESAMRDTRAAIDDGADAKSKYKSAPLYAPAGQSTQMIVGADTASDGDIIVRASALYDRFRLRRVYYSAFSPIPDASAVLPLKRPPLMREHRLYQSDWLMRFYGFKPAEVAGAADASGMLPLDIDPKLAWALKFRESFPVDVNRAPKEQLLRVPGLGTKAVDRILSSRRWRNLRLADVARLTLSIAKVRPFITTADWIPTLMTDRADLKALVAPRQQQLELFAA</sequence>
<organism evidence="7 8">
    <name type="scientific">Sphingomonas sediminicola</name>
    <dbReference type="NCBI Taxonomy" id="386874"/>
    <lineage>
        <taxon>Bacteria</taxon>
        <taxon>Pseudomonadati</taxon>
        <taxon>Pseudomonadota</taxon>
        <taxon>Alphaproteobacteria</taxon>
        <taxon>Sphingomonadales</taxon>
        <taxon>Sphingomonadaceae</taxon>
        <taxon>Sphingomonas</taxon>
    </lineage>
</organism>
<keyword evidence="2" id="KW-0949">S-adenosyl-L-methionine</keyword>
<dbReference type="InterPro" id="IPR051675">
    <property type="entry name" value="Endo/Exo/Phosphatase_dom_1"/>
</dbReference>
<dbReference type="SUPFAM" id="SSF47781">
    <property type="entry name" value="RuvA domain 2-like"/>
    <property type="match status" value="1"/>
</dbReference>
<dbReference type="CDD" id="cd01335">
    <property type="entry name" value="Radical_SAM"/>
    <property type="match status" value="1"/>
</dbReference>
<dbReference type="InterPro" id="IPR058240">
    <property type="entry name" value="rSAM_sf"/>
</dbReference>
<evidence type="ECO:0000259" key="6">
    <source>
        <dbReference type="SMART" id="SM00729"/>
    </source>
</evidence>
<feature type="domain" description="Elp3/MiaA/NifB-like radical SAM core" evidence="6">
    <location>
        <begin position="59"/>
        <end position="286"/>
    </location>
</feature>
<dbReference type="Gene3D" id="3.20.20.70">
    <property type="entry name" value="Aldolase class I"/>
    <property type="match status" value="1"/>
</dbReference>
<dbReference type="PANTHER" id="PTHR21180">
    <property type="entry name" value="ENDONUCLEASE/EXONUCLEASE/PHOSPHATASE FAMILY DOMAIN-CONTAINING PROTEIN 1"/>
    <property type="match status" value="1"/>
</dbReference>
<evidence type="ECO:0000256" key="2">
    <source>
        <dbReference type="ARBA" id="ARBA00022691"/>
    </source>
</evidence>
<keyword evidence="4" id="KW-0408">Iron</keyword>
<keyword evidence="5" id="KW-0411">Iron-sulfur</keyword>
<dbReference type="InterPro" id="IPR023874">
    <property type="entry name" value="DNA_rSAM_put"/>
</dbReference>